<dbReference type="PROSITE" id="PS01358">
    <property type="entry name" value="ZF_RANBP2_1"/>
    <property type="match status" value="1"/>
</dbReference>
<name>A0ABW6MS92_9ACTN</name>
<keyword evidence="3" id="KW-0862">Zinc</keyword>
<reference evidence="6 7" key="1">
    <citation type="submission" date="2024-10" db="EMBL/GenBank/DDBJ databases">
        <title>The Natural Products Discovery Center: Release of the First 8490 Sequenced Strains for Exploring Actinobacteria Biosynthetic Diversity.</title>
        <authorList>
            <person name="Kalkreuter E."/>
            <person name="Kautsar S.A."/>
            <person name="Yang D."/>
            <person name="Bader C.D."/>
            <person name="Teijaro C.N."/>
            <person name="Fluegel L."/>
            <person name="Davis C.M."/>
            <person name="Simpson J.R."/>
            <person name="Lauterbach L."/>
            <person name="Steele A.D."/>
            <person name="Gui C."/>
            <person name="Meng S."/>
            <person name="Li G."/>
            <person name="Viehrig K."/>
            <person name="Ye F."/>
            <person name="Su P."/>
            <person name="Kiefer A.F."/>
            <person name="Nichols A."/>
            <person name="Cepeda A.J."/>
            <person name="Yan W."/>
            <person name="Fan B."/>
            <person name="Jiang Y."/>
            <person name="Adhikari A."/>
            <person name="Zheng C.-J."/>
            <person name="Schuster L."/>
            <person name="Cowan T.M."/>
            <person name="Smanski M.J."/>
            <person name="Chevrette M.G."/>
            <person name="De Carvalho L.P.S."/>
            <person name="Shen B."/>
        </authorList>
    </citation>
    <scope>NUCLEOTIDE SEQUENCE [LARGE SCALE GENOMIC DNA]</scope>
    <source>
        <strain evidence="6 7">NPDC005497</strain>
    </source>
</reference>
<organism evidence="6 7">
    <name type="scientific">Streptomyces tibetensis</name>
    <dbReference type="NCBI Taxonomy" id="2382123"/>
    <lineage>
        <taxon>Bacteria</taxon>
        <taxon>Bacillati</taxon>
        <taxon>Actinomycetota</taxon>
        <taxon>Actinomycetes</taxon>
        <taxon>Kitasatosporales</taxon>
        <taxon>Streptomycetaceae</taxon>
        <taxon>Streptomyces</taxon>
    </lineage>
</organism>
<dbReference type="SUPFAM" id="SSF52540">
    <property type="entry name" value="P-loop containing nucleoside triphosphate hydrolases"/>
    <property type="match status" value="1"/>
</dbReference>
<dbReference type="InterPro" id="IPR016024">
    <property type="entry name" value="ARM-type_fold"/>
</dbReference>
<evidence type="ECO:0008006" key="8">
    <source>
        <dbReference type="Google" id="ProtNLM"/>
    </source>
</evidence>
<feature type="domain" description="RanBP2-type" evidence="4">
    <location>
        <begin position="992"/>
        <end position="1023"/>
    </location>
</feature>
<comment type="caution">
    <text evidence="6">The sequence shown here is derived from an EMBL/GenBank/DDBJ whole genome shotgun (WGS) entry which is preliminary data.</text>
</comment>
<evidence type="ECO:0000256" key="3">
    <source>
        <dbReference type="ARBA" id="ARBA00022833"/>
    </source>
</evidence>
<dbReference type="Gene3D" id="1.25.10.10">
    <property type="entry name" value="Leucine-rich Repeat Variant"/>
    <property type="match status" value="1"/>
</dbReference>
<dbReference type="InterPro" id="IPR001876">
    <property type="entry name" value="Znf_RanBP2"/>
</dbReference>
<dbReference type="InterPro" id="IPR027417">
    <property type="entry name" value="P-loop_NTPase"/>
</dbReference>
<evidence type="ECO:0000313" key="6">
    <source>
        <dbReference type="EMBL" id="MFF0003911.1"/>
    </source>
</evidence>
<proteinExistence type="predicted"/>
<gene>
    <name evidence="6" type="ORF">ACFYQT_10760</name>
</gene>
<keyword evidence="1" id="KW-0479">Metal-binding</keyword>
<dbReference type="EMBL" id="JBIAJP010000002">
    <property type="protein sequence ID" value="MFF0003911.1"/>
    <property type="molecule type" value="Genomic_DNA"/>
</dbReference>
<dbReference type="RefSeq" id="WP_389827267.1">
    <property type="nucleotide sequence ID" value="NZ_JBIAJP010000002.1"/>
</dbReference>
<dbReference type="PROSITE" id="PS50837">
    <property type="entry name" value="NACHT"/>
    <property type="match status" value="1"/>
</dbReference>
<dbReference type="Proteomes" id="UP001601422">
    <property type="component" value="Unassembled WGS sequence"/>
</dbReference>
<keyword evidence="7" id="KW-1185">Reference proteome</keyword>
<sequence>MSLLDGVIVPAGLGEAAFKLLQRNFQENAAAGEGSGIAHWIGWLSEAGYSPQGDPHGSPGQKVAAENLALAEYRKNWAKKENKLYYALLAQDLPAIEVPRLARTFQVSIASSNGETEKKKSLLAVARRLDRFILVGLPGSGKSTAIKQVAANWAARADAPTPIVISLQEVAQRITDPSQVTRRLLLDIATSDFDPHLQESLLRALNGLIDAGEVAIFLDGLDECRQLVGVVSLGLIDFLQEIDPIIPVVVTARDNALPAARNLGFTELRLAEPELLDRTMVKILEAVADVRVPRASRDSWLEVKRQCIEDARDNNSDIWHVPLLATLLTLLISSTDIDIFPQSRAQILLEVVRDSVRKWEVNRLTIDPPGSWNESLRPAHLIDGFAAIGHAISGTTAVSARQVDDAVVLMLRSRWSCSTGEAEALAPQIRWFWDERVGVFVVRDNGRRMEARSRQFVEIAEAMWVVQQSVEDVSSWLASAINDATMEDTVSLASGLSSDVTRMLLDVALGARDPNVQARGLLWLLKAEVDDQKLPAELVERLIIATCSQYRKIRSESTPSVERGDGKVLTSVDQIMSNVNARQMRVDGFGWAHLAYLARVKFPSDARQLRDQRFASLNLVGIRNNVLRALAALTDADADHRALSHEEVGTVAELLRMDIDLPDRQPPTQVSRSRVVIHPSDPLITGHAEAATLALRHLGSFSDDVLEHLRNVAKRGPASNYPTFAAALGARGVSITSGLEKSVREFARLFGEGDGWSGIIEPVAVLPIREGMLPPSRRERWKMSSLVGLMEAMGVAEVEVGDYRVATESDASRLPSFISAFASVCGFDVSSCALQAKRVLDTDEDERREEYDALFAALGERDPEFTQATKTDIEALTAGLSFESDWIAHLSCWVLSNLKDESTIPHLSAIKSSARPRRKRLATIALCANSPSVVRACKEAVAECDPAVRAGAADLVRMVAPNNTDFDSLRVDLSADADMTVRWAVSHDKELSAGGYYWSCPECSARNDPDDLDCPHCPTGERPFD</sequence>
<dbReference type="Gene3D" id="3.40.50.300">
    <property type="entry name" value="P-loop containing nucleotide triphosphate hydrolases"/>
    <property type="match status" value="1"/>
</dbReference>
<dbReference type="InterPro" id="IPR011989">
    <property type="entry name" value="ARM-like"/>
</dbReference>
<feature type="domain" description="NACHT" evidence="5">
    <location>
        <begin position="130"/>
        <end position="223"/>
    </location>
</feature>
<evidence type="ECO:0000259" key="5">
    <source>
        <dbReference type="PROSITE" id="PS50837"/>
    </source>
</evidence>
<evidence type="ECO:0000256" key="1">
    <source>
        <dbReference type="ARBA" id="ARBA00022723"/>
    </source>
</evidence>
<dbReference type="SUPFAM" id="SSF48371">
    <property type="entry name" value="ARM repeat"/>
    <property type="match status" value="1"/>
</dbReference>
<evidence type="ECO:0000256" key="2">
    <source>
        <dbReference type="ARBA" id="ARBA00022771"/>
    </source>
</evidence>
<dbReference type="InterPro" id="IPR007111">
    <property type="entry name" value="NACHT_NTPase"/>
</dbReference>
<evidence type="ECO:0000259" key="4">
    <source>
        <dbReference type="PROSITE" id="PS50199"/>
    </source>
</evidence>
<protein>
    <recommendedName>
        <fullName evidence="8">RanBP2-type domain-containing protein</fullName>
    </recommendedName>
</protein>
<accession>A0ABW6MS92</accession>
<dbReference type="PROSITE" id="PS50199">
    <property type="entry name" value="ZF_RANBP2_2"/>
    <property type="match status" value="1"/>
</dbReference>
<keyword evidence="2" id="KW-0863">Zinc-finger</keyword>
<evidence type="ECO:0000313" key="7">
    <source>
        <dbReference type="Proteomes" id="UP001601422"/>
    </source>
</evidence>